<sequence>MPVAIPLTTHDLNSGGFAAARARTTARMTATVMDLTREIPNIRAYALRTWHEATQRLAEDPEATTAIRAERDRF</sequence>
<dbReference type="OrthoDB" id="7476432at2"/>
<evidence type="ECO:0000313" key="2">
    <source>
        <dbReference type="Proteomes" id="UP000322244"/>
    </source>
</evidence>
<dbReference type="EMBL" id="VLNY01000021">
    <property type="protein sequence ID" value="KAA0017650.1"/>
    <property type="molecule type" value="Genomic_DNA"/>
</dbReference>
<keyword evidence="2" id="KW-1185">Reference proteome</keyword>
<accession>A0A5A7S602</accession>
<comment type="caution">
    <text evidence="1">The sequence shown here is derived from an EMBL/GenBank/DDBJ whole genome shotgun (WGS) entry which is preliminary data.</text>
</comment>
<proteinExistence type="predicted"/>
<reference evidence="1 2" key="1">
    <citation type="submission" date="2019-07" db="EMBL/GenBank/DDBJ databases">
        <title>Rhodococcus cavernicolus sp. nov., isolated from a cave.</title>
        <authorList>
            <person name="Lee S.D."/>
        </authorList>
    </citation>
    <scope>NUCLEOTIDE SEQUENCE [LARGE SCALE GENOMIC DNA]</scope>
    <source>
        <strain evidence="1 2">C1-24</strain>
    </source>
</reference>
<gene>
    <name evidence="1" type="ORF">FOY51_24715</name>
</gene>
<dbReference type="Proteomes" id="UP000322244">
    <property type="component" value="Unassembled WGS sequence"/>
</dbReference>
<dbReference type="AlphaFoldDB" id="A0A5A7S602"/>
<evidence type="ECO:0000313" key="1">
    <source>
        <dbReference type="EMBL" id="KAA0017650.1"/>
    </source>
</evidence>
<protein>
    <submittedName>
        <fullName evidence="1">Uncharacterized protein</fullName>
    </submittedName>
</protein>
<organism evidence="1 2">
    <name type="scientific">Antrihabitans cavernicola</name>
    <dbReference type="NCBI Taxonomy" id="2495913"/>
    <lineage>
        <taxon>Bacteria</taxon>
        <taxon>Bacillati</taxon>
        <taxon>Actinomycetota</taxon>
        <taxon>Actinomycetes</taxon>
        <taxon>Mycobacteriales</taxon>
        <taxon>Nocardiaceae</taxon>
        <taxon>Antrihabitans</taxon>
    </lineage>
</organism>
<name>A0A5A7S602_9NOCA</name>
<dbReference type="RefSeq" id="WP_149432947.1">
    <property type="nucleotide sequence ID" value="NZ_VLNY01000021.1"/>
</dbReference>